<dbReference type="Gene3D" id="3.40.50.150">
    <property type="entry name" value="Vaccinia Virus protein VP39"/>
    <property type="match status" value="1"/>
</dbReference>
<dbReference type="EMBL" id="BRXX01000627">
    <property type="protein sequence ID" value="GMH50370.1"/>
    <property type="molecule type" value="Genomic_DNA"/>
</dbReference>
<accession>A0A9W6ZHC6</accession>
<dbReference type="AlphaFoldDB" id="A0A9W6ZHC6"/>
<sequence length="732" mass="82206">MSAFNANFLLNRQSRKDEEGESSSLWIREMTTDTLRYSGLYSTTLDASPNGSGVQIDIEENYDTIGTRVWDCSVLMSHQFLHHHRRLEWQSSPNPNLLSFSSRTILEIGSGCGLLPIAMSKALPTGGITATEYLPGIIEHLQNQVSKNGCESDVKVAKLDWFCPEDINLVSRACDTLIMSDCTLNSRESPQILSTFEDILVTSYRHKFKEGGRVKHTDAIVGLCYQREGSSRFLKLAHTRFDLTKIEDYHPKYSNFFKGKERYAVYHMVLKGEGLIGAVCADGTDVEAFRNFYESIEGGYSLPNRNVKTLSPSSSFSSTSLGPPPITAMKHMFPKVTYAIWLEFLDTSNAVNKIMDKLNPRYWEGFNPHITLSVGFKNKRADCGDGEDSDDTDRFSGVESENILSEILEKYHKVNIREPEVTIRTSKNKQGNGGKFFNVFRYDAYKATIPFLLIDSSDSLEILYECCNDIVEGERDRSEFQPHVALAYYDSGEVGVECFEEVGREVEEHGIEVLKGNKVAISFYEITGEGTSEWRCMCRREIGVSGEFEGVFKLFEGALFECEVRVSEGKGLGVFAKTKIPEGAFLGVYEGEIKDEEDDKMSNYGDFGNGQYLFSVPGTTKFFDAGEGDKGNWTRYINHSKEGCNVITKVKALEGWEKWSEEEEVILEGGEFWSIDKGEDVWGGGLGWVDVEGGARKRIEFYSSKVIEIGEELSFDYGAGADLGRHPFKITT</sequence>
<name>A0A9W6ZHC6_9STRA</name>
<feature type="domain" description="SET" evidence="1">
    <location>
        <begin position="560"/>
        <end position="718"/>
    </location>
</feature>
<dbReference type="SUPFAM" id="SSF53335">
    <property type="entry name" value="S-adenosyl-L-methionine-dependent methyltransferases"/>
    <property type="match status" value="1"/>
</dbReference>
<dbReference type="InterPro" id="IPR009097">
    <property type="entry name" value="Cyclic_Pdiesterase"/>
</dbReference>
<dbReference type="Pfam" id="PF00856">
    <property type="entry name" value="SET"/>
    <property type="match status" value="1"/>
</dbReference>
<evidence type="ECO:0000259" key="1">
    <source>
        <dbReference type="PROSITE" id="PS50280"/>
    </source>
</evidence>
<dbReference type="Gene3D" id="2.170.270.10">
    <property type="entry name" value="SET domain"/>
    <property type="match status" value="1"/>
</dbReference>
<gene>
    <name evidence="2" type="ORF">TrVE_jg2244</name>
</gene>
<dbReference type="InterPro" id="IPR046341">
    <property type="entry name" value="SET_dom_sf"/>
</dbReference>
<dbReference type="InterPro" id="IPR029063">
    <property type="entry name" value="SAM-dependent_MTases_sf"/>
</dbReference>
<protein>
    <recommendedName>
        <fullName evidence="1">SET domain-containing protein</fullName>
    </recommendedName>
</protein>
<comment type="caution">
    <text evidence="2">The sequence shown here is derived from an EMBL/GenBank/DDBJ whole genome shotgun (WGS) entry which is preliminary data.</text>
</comment>
<dbReference type="InterPro" id="IPR001214">
    <property type="entry name" value="SET_dom"/>
</dbReference>
<dbReference type="PROSITE" id="PS50280">
    <property type="entry name" value="SET"/>
    <property type="match status" value="1"/>
</dbReference>
<dbReference type="Pfam" id="PF10294">
    <property type="entry name" value="Methyltransf_16"/>
    <property type="match status" value="1"/>
</dbReference>
<reference evidence="3" key="1">
    <citation type="journal article" date="2023" name="Commun. Biol.">
        <title>Genome analysis of Parmales, the sister group of diatoms, reveals the evolutionary specialization of diatoms from phago-mixotrophs to photoautotrophs.</title>
        <authorList>
            <person name="Ban H."/>
            <person name="Sato S."/>
            <person name="Yoshikawa S."/>
            <person name="Yamada K."/>
            <person name="Nakamura Y."/>
            <person name="Ichinomiya M."/>
            <person name="Sato N."/>
            <person name="Blanc-Mathieu R."/>
            <person name="Endo H."/>
            <person name="Kuwata A."/>
            <person name="Ogata H."/>
        </authorList>
    </citation>
    <scope>NUCLEOTIDE SEQUENCE [LARGE SCALE GENOMIC DNA]</scope>
    <source>
        <strain evidence="3">NIES 3699</strain>
    </source>
</reference>
<evidence type="ECO:0000313" key="2">
    <source>
        <dbReference type="EMBL" id="GMH50370.1"/>
    </source>
</evidence>
<organism evidence="2 3">
    <name type="scientific">Triparma verrucosa</name>
    <dbReference type="NCBI Taxonomy" id="1606542"/>
    <lineage>
        <taxon>Eukaryota</taxon>
        <taxon>Sar</taxon>
        <taxon>Stramenopiles</taxon>
        <taxon>Ochrophyta</taxon>
        <taxon>Bolidophyceae</taxon>
        <taxon>Parmales</taxon>
        <taxon>Triparmaceae</taxon>
        <taxon>Triparma</taxon>
    </lineage>
</organism>
<dbReference type="Gene3D" id="3.90.1140.10">
    <property type="entry name" value="Cyclic phosphodiesterase"/>
    <property type="match status" value="1"/>
</dbReference>
<dbReference type="SMART" id="SM00317">
    <property type="entry name" value="SET"/>
    <property type="match status" value="1"/>
</dbReference>
<dbReference type="Proteomes" id="UP001165160">
    <property type="component" value="Unassembled WGS sequence"/>
</dbReference>
<dbReference type="SUPFAM" id="SSF55144">
    <property type="entry name" value="LigT-like"/>
    <property type="match status" value="1"/>
</dbReference>
<keyword evidence="3" id="KW-1185">Reference proteome</keyword>
<proteinExistence type="predicted"/>
<evidence type="ECO:0000313" key="3">
    <source>
        <dbReference type="Proteomes" id="UP001165160"/>
    </source>
</evidence>
<dbReference type="PANTHER" id="PTHR14614">
    <property type="entry name" value="HEPATOCELLULAR CARCINOMA-ASSOCIATED ANTIGEN"/>
    <property type="match status" value="1"/>
</dbReference>
<dbReference type="InterPro" id="IPR019410">
    <property type="entry name" value="Methyltransf_16"/>
</dbReference>
<dbReference type="CDD" id="cd02440">
    <property type="entry name" value="AdoMet_MTases"/>
    <property type="match status" value="1"/>
</dbReference>
<dbReference type="SUPFAM" id="SSF82199">
    <property type="entry name" value="SET domain"/>
    <property type="match status" value="1"/>
</dbReference>